<dbReference type="PROSITE" id="PS00463">
    <property type="entry name" value="ZN2_CY6_FUNGAL_1"/>
    <property type="match status" value="1"/>
</dbReference>
<dbReference type="InParanoid" id="G8YE35"/>
<sequence length="706" mass="80726">MEEGADHRKKSKRACLRCKNRKTKCSGEATCRSCVLANAECIYVEKGKRVSILASKLWGMKDRINLLEKRLEVYERKKPAEDYGMNMMEDQASFEYATNPDVPMINPKEKKESALESGSSDMLIHKMAEMQHIILSSKSSDSNKSNLKLPPKRNISHEDGINSVTLEEAEKLVDFVHFYLSSVNLPFEFEYIIKKLREFHSSGHWIFPDDEYWKPLIYLLLALGQHYEGVRTDIVDSDNSGERNSDTGRFPFFFAGLSDIFPLNSFQNEKVVIILVLAAYYFRSVNNDLDAILYSSIAMDVSIQLNLHINPSKGIYSDEEVEFRSRIFWTAYTTNRFLSAKLGHPISYDTSEITVNYPKMLYFEGDECSNIKFPNAKDLKYYIELSKIAEEIVTVIYKKKSNSYSSAGSGKFLESVHMIILKLIHWNESLPTNFRLRLNESNWKYKKENRLKCSIHLNYCYQVHLATVAVLFQLFHEKTTAQQESQEFNLGNLSPDKSTMLTICVNAAQLSTNILVTLLGNSSIAVFGVVDIDYVYSAALTFSLANFLGISEVNDIQKPFNSCLSILKQLSEKGNQNATDKYEKIKLLVEGLDKKSRKNSKTAFKKNKLQGSFKSLQSPPEHMLHDSYKSMSTEISDPFGTIDTETQGETPSFPSQILDTSFLPTSYEDFVDGESNFLNGENGEFWEHAYSNVHLWTSMNQWDYIE</sequence>
<keyword evidence="4" id="KW-0539">Nucleus</keyword>
<keyword evidence="7" id="KW-1185">Reference proteome</keyword>
<keyword evidence="3" id="KW-0238">DNA-binding</keyword>
<dbReference type="Pfam" id="PF04082">
    <property type="entry name" value="Fungal_trans"/>
    <property type="match status" value="1"/>
</dbReference>
<dbReference type="InterPro" id="IPR007219">
    <property type="entry name" value="XnlR_reg_dom"/>
</dbReference>
<dbReference type="Pfam" id="PF00172">
    <property type="entry name" value="Zn_clus"/>
    <property type="match status" value="1"/>
</dbReference>
<evidence type="ECO:0000256" key="1">
    <source>
        <dbReference type="ARBA" id="ARBA00004123"/>
    </source>
</evidence>
<dbReference type="CDD" id="cd12148">
    <property type="entry name" value="fungal_TF_MHR"/>
    <property type="match status" value="1"/>
</dbReference>
<dbReference type="eggNOG" id="ENOG502SPTE">
    <property type="taxonomic scope" value="Eukaryota"/>
</dbReference>
<keyword evidence="2" id="KW-0479">Metal-binding</keyword>
<dbReference type="STRING" id="559304.G8YE35"/>
<dbReference type="Proteomes" id="UP000005222">
    <property type="component" value="Chromosome I"/>
</dbReference>
<dbReference type="GO" id="GO:0006351">
    <property type="term" value="P:DNA-templated transcription"/>
    <property type="evidence" value="ECO:0007669"/>
    <property type="project" value="InterPro"/>
</dbReference>
<dbReference type="GO" id="GO:0005634">
    <property type="term" value="C:nucleus"/>
    <property type="evidence" value="ECO:0007669"/>
    <property type="project" value="UniProtKB-SubCell"/>
</dbReference>
<dbReference type="GO" id="GO:0003677">
    <property type="term" value="F:DNA binding"/>
    <property type="evidence" value="ECO:0007669"/>
    <property type="project" value="UniProtKB-KW"/>
</dbReference>
<name>G8YE35_PICSO</name>
<dbReference type="PANTHER" id="PTHR46910:SF3">
    <property type="entry name" value="HALOTOLERANCE PROTEIN 9-RELATED"/>
    <property type="match status" value="1"/>
</dbReference>
<reference evidence="6 7" key="1">
    <citation type="journal article" date="2012" name="G3 (Bethesda)">
        <title>Pichia sorbitophila, an interspecies yeast hybrid reveals early steps of genome resolution following polyploidization.</title>
        <authorList>
            <person name="Leh Louis V."/>
            <person name="Despons L."/>
            <person name="Friedrich A."/>
            <person name="Martin T."/>
            <person name="Durrens P."/>
            <person name="Casaregola S."/>
            <person name="Neuveglise C."/>
            <person name="Fairhead C."/>
            <person name="Marck C."/>
            <person name="Cruz J.A."/>
            <person name="Straub M.L."/>
            <person name="Kugler V."/>
            <person name="Sacerdot C."/>
            <person name="Uzunov Z."/>
            <person name="Thierry A."/>
            <person name="Weiss S."/>
            <person name="Bleykasten C."/>
            <person name="De Montigny J."/>
            <person name="Jacques N."/>
            <person name="Jung P."/>
            <person name="Lemaire M."/>
            <person name="Mallet S."/>
            <person name="Morel G."/>
            <person name="Richard G.F."/>
            <person name="Sarkar A."/>
            <person name="Savel G."/>
            <person name="Schacherer J."/>
            <person name="Seret M.L."/>
            <person name="Talla E."/>
            <person name="Samson G."/>
            <person name="Jubin C."/>
            <person name="Poulain J."/>
            <person name="Vacherie B."/>
            <person name="Barbe V."/>
            <person name="Pelletier E."/>
            <person name="Sherman D.J."/>
            <person name="Westhof E."/>
            <person name="Weissenbach J."/>
            <person name="Baret P.V."/>
            <person name="Wincker P."/>
            <person name="Gaillardin C."/>
            <person name="Dujon B."/>
            <person name="Souciet J.L."/>
        </authorList>
    </citation>
    <scope>NUCLEOTIDE SEQUENCE [LARGE SCALE GENOMIC DNA]</scope>
    <source>
        <strain evidence="7">ATCC MYA-4447 / BCRC 22081 / CBS 7064 / NBRC 10061 / NRRL Y-12695</strain>
    </source>
</reference>
<dbReference type="InterPro" id="IPR050987">
    <property type="entry name" value="AtrR-like"/>
</dbReference>
<feature type="domain" description="Zn(2)-C6 fungal-type" evidence="5">
    <location>
        <begin position="14"/>
        <end position="43"/>
    </location>
</feature>
<dbReference type="PROSITE" id="PS50048">
    <property type="entry name" value="ZN2_CY6_FUNGAL_2"/>
    <property type="match status" value="1"/>
</dbReference>
<gene>
    <name evidence="6" type="primary">Piso0_002090</name>
    <name evidence="6" type="ORF">GNLVRS01_PISO0I02670g</name>
</gene>
<dbReference type="InterPro" id="IPR036864">
    <property type="entry name" value="Zn2-C6_fun-type_DNA-bd_sf"/>
</dbReference>
<dbReference type="GO" id="GO:0000981">
    <property type="term" value="F:DNA-binding transcription factor activity, RNA polymerase II-specific"/>
    <property type="evidence" value="ECO:0007669"/>
    <property type="project" value="InterPro"/>
</dbReference>
<evidence type="ECO:0000313" key="6">
    <source>
        <dbReference type="EMBL" id="CCE81434.1"/>
    </source>
</evidence>
<dbReference type="OrthoDB" id="3266505at2759"/>
<dbReference type="OMA" id="ISYLWMQ"/>
<dbReference type="AlphaFoldDB" id="G8YE35"/>
<accession>G8YE35</accession>
<dbReference type="SUPFAM" id="SSF57701">
    <property type="entry name" value="Zn2/Cys6 DNA-binding domain"/>
    <property type="match status" value="1"/>
</dbReference>
<evidence type="ECO:0000256" key="4">
    <source>
        <dbReference type="ARBA" id="ARBA00023242"/>
    </source>
</evidence>
<dbReference type="PANTHER" id="PTHR46910">
    <property type="entry name" value="TRANSCRIPTION FACTOR PDR1"/>
    <property type="match status" value="1"/>
</dbReference>
<dbReference type="EMBL" id="FO082051">
    <property type="protein sequence ID" value="CCE81434.1"/>
    <property type="molecule type" value="Genomic_DNA"/>
</dbReference>
<dbReference type="Gene3D" id="4.10.240.10">
    <property type="entry name" value="Zn(2)-C6 fungal-type DNA-binding domain"/>
    <property type="match status" value="1"/>
</dbReference>
<evidence type="ECO:0000256" key="2">
    <source>
        <dbReference type="ARBA" id="ARBA00022723"/>
    </source>
</evidence>
<evidence type="ECO:0000256" key="3">
    <source>
        <dbReference type="ARBA" id="ARBA00023125"/>
    </source>
</evidence>
<dbReference type="GO" id="GO:0008270">
    <property type="term" value="F:zinc ion binding"/>
    <property type="evidence" value="ECO:0007669"/>
    <property type="project" value="InterPro"/>
</dbReference>
<dbReference type="SMART" id="SM00066">
    <property type="entry name" value="GAL4"/>
    <property type="match status" value="1"/>
</dbReference>
<organism evidence="6 7">
    <name type="scientific">Pichia sorbitophila (strain ATCC MYA-4447 / BCRC 22081 / CBS 7064 / NBRC 10061 / NRRL Y-12695)</name>
    <name type="common">Hybrid yeast</name>
    <dbReference type="NCBI Taxonomy" id="559304"/>
    <lineage>
        <taxon>Eukaryota</taxon>
        <taxon>Fungi</taxon>
        <taxon>Dikarya</taxon>
        <taxon>Ascomycota</taxon>
        <taxon>Saccharomycotina</taxon>
        <taxon>Pichiomycetes</taxon>
        <taxon>Debaryomycetaceae</taxon>
        <taxon>Millerozyma</taxon>
    </lineage>
</organism>
<dbReference type="CDD" id="cd00067">
    <property type="entry name" value="GAL4"/>
    <property type="match status" value="1"/>
</dbReference>
<dbReference type="InterPro" id="IPR001138">
    <property type="entry name" value="Zn2Cys6_DnaBD"/>
</dbReference>
<proteinExistence type="predicted"/>
<evidence type="ECO:0000259" key="5">
    <source>
        <dbReference type="PROSITE" id="PS50048"/>
    </source>
</evidence>
<dbReference type="SMART" id="SM00906">
    <property type="entry name" value="Fungal_trans"/>
    <property type="match status" value="1"/>
</dbReference>
<comment type="subcellular location">
    <subcellularLocation>
        <location evidence="1">Nucleus</location>
    </subcellularLocation>
</comment>
<dbReference type="HOGENOM" id="CLU_020175_0_0_1"/>
<evidence type="ECO:0000313" key="7">
    <source>
        <dbReference type="Proteomes" id="UP000005222"/>
    </source>
</evidence>
<protein>
    <submittedName>
        <fullName evidence="6">Piso0_002090 protein</fullName>
    </submittedName>
</protein>